<evidence type="ECO:0000313" key="3">
    <source>
        <dbReference type="EMBL" id="EDW82770.2"/>
    </source>
</evidence>
<dbReference type="HOGENOM" id="CLU_038841_3_0_1"/>
<keyword evidence="4" id="KW-1185">Reference proteome</keyword>
<dbReference type="Pfam" id="PF00956">
    <property type="entry name" value="NAP"/>
    <property type="match status" value="1"/>
</dbReference>
<proteinExistence type="inferred from homology"/>
<protein>
    <recommendedName>
        <fullName evidence="5">Nucleosome assembly protein 1-like 4</fullName>
    </recommendedName>
</protein>
<dbReference type="Gene3D" id="3.30.1120.90">
    <property type="entry name" value="Nucleosome assembly protein"/>
    <property type="match status" value="1"/>
</dbReference>
<dbReference type="FunCoup" id="B4ND61">
    <property type="interactions" value="141"/>
</dbReference>
<accession>B4ND61</accession>
<dbReference type="InParanoid" id="B4ND61"/>
<dbReference type="AlphaFoldDB" id="B4ND61"/>
<evidence type="ECO:0000313" key="4">
    <source>
        <dbReference type="Proteomes" id="UP000007798"/>
    </source>
</evidence>
<dbReference type="Gene3D" id="1.20.5.1500">
    <property type="match status" value="1"/>
</dbReference>
<dbReference type="PANTHER" id="PTHR11875">
    <property type="entry name" value="TESTIS-SPECIFIC Y-ENCODED PROTEIN"/>
    <property type="match status" value="1"/>
</dbReference>
<name>B4ND61_DROWI</name>
<dbReference type="Proteomes" id="UP000007798">
    <property type="component" value="Unassembled WGS sequence"/>
</dbReference>
<dbReference type="InterPro" id="IPR002164">
    <property type="entry name" value="NAP_family"/>
</dbReference>
<dbReference type="OrthoDB" id="27325at2759"/>
<dbReference type="SUPFAM" id="SSF143113">
    <property type="entry name" value="NAP-like"/>
    <property type="match status" value="1"/>
</dbReference>
<comment type="similarity">
    <text evidence="1 2">Belongs to the nucleosome assembly protein (NAP) family.</text>
</comment>
<evidence type="ECO:0000256" key="2">
    <source>
        <dbReference type="RuleBase" id="RU003876"/>
    </source>
</evidence>
<reference evidence="3 4" key="1">
    <citation type="journal article" date="2007" name="Nature">
        <title>Evolution of genes and genomes on the Drosophila phylogeny.</title>
        <authorList>
            <consortium name="Drosophila 12 Genomes Consortium"/>
            <person name="Clark A.G."/>
            <person name="Eisen M.B."/>
            <person name="Smith D.R."/>
            <person name="Bergman C.M."/>
            <person name="Oliver B."/>
            <person name="Markow T.A."/>
            <person name="Kaufman T.C."/>
            <person name="Kellis M."/>
            <person name="Gelbart W."/>
            <person name="Iyer V.N."/>
            <person name="Pollard D.A."/>
            <person name="Sackton T.B."/>
            <person name="Larracuente A.M."/>
            <person name="Singh N.D."/>
            <person name="Abad J.P."/>
            <person name="Abt D.N."/>
            <person name="Adryan B."/>
            <person name="Aguade M."/>
            <person name="Akashi H."/>
            <person name="Anderson W.W."/>
            <person name="Aquadro C.F."/>
            <person name="Ardell D.H."/>
            <person name="Arguello R."/>
            <person name="Artieri C.G."/>
            <person name="Barbash D.A."/>
            <person name="Barker D."/>
            <person name="Barsanti P."/>
            <person name="Batterham P."/>
            <person name="Batzoglou S."/>
            <person name="Begun D."/>
            <person name="Bhutkar A."/>
            <person name="Blanco E."/>
            <person name="Bosak S.A."/>
            <person name="Bradley R.K."/>
            <person name="Brand A.D."/>
            <person name="Brent M.R."/>
            <person name="Brooks A.N."/>
            <person name="Brown R.H."/>
            <person name="Butlin R.K."/>
            <person name="Caggese C."/>
            <person name="Calvi B.R."/>
            <person name="Bernardo de Carvalho A."/>
            <person name="Caspi A."/>
            <person name="Castrezana S."/>
            <person name="Celniker S.E."/>
            <person name="Chang J.L."/>
            <person name="Chapple C."/>
            <person name="Chatterji S."/>
            <person name="Chinwalla A."/>
            <person name="Civetta A."/>
            <person name="Clifton S.W."/>
            <person name="Comeron J.M."/>
            <person name="Costello J.C."/>
            <person name="Coyne J.A."/>
            <person name="Daub J."/>
            <person name="David R.G."/>
            <person name="Delcher A.L."/>
            <person name="Delehaunty K."/>
            <person name="Do C.B."/>
            <person name="Ebling H."/>
            <person name="Edwards K."/>
            <person name="Eickbush T."/>
            <person name="Evans J.D."/>
            <person name="Filipski A."/>
            <person name="Findeiss S."/>
            <person name="Freyhult E."/>
            <person name="Fulton L."/>
            <person name="Fulton R."/>
            <person name="Garcia A.C."/>
            <person name="Gardiner A."/>
            <person name="Garfield D.A."/>
            <person name="Garvin B.E."/>
            <person name="Gibson G."/>
            <person name="Gilbert D."/>
            <person name="Gnerre S."/>
            <person name="Godfrey J."/>
            <person name="Good R."/>
            <person name="Gotea V."/>
            <person name="Gravely B."/>
            <person name="Greenberg A.J."/>
            <person name="Griffiths-Jones S."/>
            <person name="Gross S."/>
            <person name="Guigo R."/>
            <person name="Gustafson E.A."/>
            <person name="Haerty W."/>
            <person name="Hahn M.W."/>
            <person name="Halligan D.L."/>
            <person name="Halpern A.L."/>
            <person name="Halter G.M."/>
            <person name="Han M.V."/>
            <person name="Heger A."/>
            <person name="Hillier L."/>
            <person name="Hinrichs A.S."/>
            <person name="Holmes I."/>
            <person name="Hoskins R.A."/>
            <person name="Hubisz M.J."/>
            <person name="Hultmark D."/>
            <person name="Huntley M.A."/>
            <person name="Jaffe D.B."/>
            <person name="Jagadeeshan S."/>
            <person name="Jeck W.R."/>
            <person name="Johnson J."/>
            <person name="Jones C.D."/>
            <person name="Jordan W.C."/>
            <person name="Karpen G.H."/>
            <person name="Kataoka E."/>
            <person name="Keightley P.D."/>
            <person name="Kheradpour P."/>
            <person name="Kirkness E.F."/>
            <person name="Koerich L.B."/>
            <person name="Kristiansen K."/>
            <person name="Kudrna D."/>
            <person name="Kulathinal R.J."/>
            <person name="Kumar S."/>
            <person name="Kwok R."/>
            <person name="Lander E."/>
            <person name="Langley C.H."/>
            <person name="Lapoint R."/>
            <person name="Lazzaro B.P."/>
            <person name="Lee S.J."/>
            <person name="Levesque L."/>
            <person name="Li R."/>
            <person name="Lin C.F."/>
            <person name="Lin M.F."/>
            <person name="Lindblad-Toh K."/>
            <person name="Llopart A."/>
            <person name="Long M."/>
            <person name="Low L."/>
            <person name="Lozovsky E."/>
            <person name="Lu J."/>
            <person name="Luo M."/>
            <person name="Machado C.A."/>
            <person name="Makalowski W."/>
            <person name="Marzo M."/>
            <person name="Matsuda M."/>
            <person name="Matzkin L."/>
            <person name="McAllister B."/>
            <person name="McBride C.S."/>
            <person name="McKernan B."/>
            <person name="McKernan K."/>
            <person name="Mendez-Lago M."/>
            <person name="Minx P."/>
            <person name="Mollenhauer M.U."/>
            <person name="Montooth K."/>
            <person name="Mount S.M."/>
            <person name="Mu X."/>
            <person name="Myers E."/>
            <person name="Negre B."/>
            <person name="Newfeld S."/>
            <person name="Nielsen R."/>
            <person name="Noor M.A."/>
            <person name="O'Grady P."/>
            <person name="Pachter L."/>
            <person name="Papaceit M."/>
            <person name="Parisi M.J."/>
            <person name="Parisi M."/>
            <person name="Parts L."/>
            <person name="Pedersen J.S."/>
            <person name="Pesole G."/>
            <person name="Phillippy A.M."/>
            <person name="Ponting C.P."/>
            <person name="Pop M."/>
            <person name="Porcelli D."/>
            <person name="Powell J.R."/>
            <person name="Prohaska S."/>
            <person name="Pruitt K."/>
            <person name="Puig M."/>
            <person name="Quesneville H."/>
            <person name="Ram K.R."/>
            <person name="Rand D."/>
            <person name="Rasmussen M.D."/>
            <person name="Reed L.K."/>
            <person name="Reenan R."/>
            <person name="Reily A."/>
            <person name="Remington K.A."/>
            <person name="Rieger T.T."/>
            <person name="Ritchie M.G."/>
            <person name="Robin C."/>
            <person name="Rogers Y.H."/>
            <person name="Rohde C."/>
            <person name="Rozas J."/>
            <person name="Rubenfield M.J."/>
            <person name="Ruiz A."/>
            <person name="Russo S."/>
            <person name="Salzberg S.L."/>
            <person name="Sanchez-Gracia A."/>
            <person name="Saranga D.J."/>
            <person name="Sato H."/>
            <person name="Schaeffer S.W."/>
            <person name="Schatz M.C."/>
            <person name="Schlenke T."/>
            <person name="Schwartz R."/>
            <person name="Segarra C."/>
            <person name="Singh R.S."/>
            <person name="Sirot L."/>
            <person name="Sirota M."/>
            <person name="Sisneros N.B."/>
            <person name="Smith C.D."/>
            <person name="Smith T.F."/>
            <person name="Spieth J."/>
            <person name="Stage D.E."/>
            <person name="Stark A."/>
            <person name="Stephan W."/>
            <person name="Strausberg R.L."/>
            <person name="Strempel S."/>
            <person name="Sturgill D."/>
            <person name="Sutton G."/>
            <person name="Sutton G.G."/>
            <person name="Tao W."/>
            <person name="Teichmann S."/>
            <person name="Tobari Y.N."/>
            <person name="Tomimura Y."/>
            <person name="Tsolas J.M."/>
            <person name="Valente V.L."/>
            <person name="Venter E."/>
            <person name="Venter J.C."/>
            <person name="Vicario S."/>
            <person name="Vieira F.G."/>
            <person name="Vilella A.J."/>
            <person name="Villasante A."/>
            <person name="Walenz B."/>
            <person name="Wang J."/>
            <person name="Wasserman M."/>
            <person name="Watts T."/>
            <person name="Wilson D."/>
            <person name="Wilson R.K."/>
            <person name="Wing R.A."/>
            <person name="Wolfner M.F."/>
            <person name="Wong A."/>
            <person name="Wong G.K."/>
            <person name="Wu C.I."/>
            <person name="Wu G."/>
            <person name="Yamamoto D."/>
            <person name="Yang H.P."/>
            <person name="Yang S.P."/>
            <person name="Yorke J.A."/>
            <person name="Yoshida K."/>
            <person name="Zdobnov E."/>
            <person name="Zhang P."/>
            <person name="Zhang Y."/>
            <person name="Zimin A.V."/>
            <person name="Baldwin J."/>
            <person name="Abdouelleil A."/>
            <person name="Abdulkadir J."/>
            <person name="Abebe A."/>
            <person name="Abera B."/>
            <person name="Abreu J."/>
            <person name="Acer S.C."/>
            <person name="Aftuck L."/>
            <person name="Alexander A."/>
            <person name="An P."/>
            <person name="Anderson E."/>
            <person name="Anderson S."/>
            <person name="Arachi H."/>
            <person name="Azer M."/>
            <person name="Bachantsang P."/>
            <person name="Barry A."/>
            <person name="Bayul T."/>
            <person name="Berlin A."/>
            <person name="Bessette D."/>
            <person name="Bloom T."/>
            <person name="Blye J."/>
            <person name="Boguslavskiy L."/>
            <person name="Bonnet C."/>
            <person name="Boukhgalter B."/>
            <person name="Bourzgui I."/>
            <person name="Brown A."/>
            <person name="Cahill P."/>
            <person name="Channer S."/>
            <person name="Cheshatsang Y."/>
            <person name="Chuda L."/>
            <person name="Citroen M."/>
            <person name="Collymore A."/>
            <person name="Cooke P."/>
            <person name="Costello M."/>
            <person name="D'Aco K."/>
            <person name="Daza R."/>
            <person name="De Haan G."/>
            <person name="DeGray S."/>
            <person name="DeMaso C."/>
            <person name="Dhargay N."/>
            <person name="Dooley K."/>
            <person name="Dooley E."/>
            <person name="Doricent M."/>
            <person name="Dorje P."/>
            <person name="Dorjee K."/>
            <person name="Dupes A."/>
            <person name="Elong R."/>
            <person name="Falk J."/>
            <person name="Farina A."/>
            <person name="Faro S."/>
            <person name="Ferguson D."/>
            <person name="Fisher S."/>
            <person name="Foley C.D."/>
            <person name="Franke A."/>
            <person name="Friedrich D."/>
            <person name="Gadbois L."/>
            <person name="Gearin G."/>
            <person name="Gearin C.R."/>
            <person name="Giannoukos G."/>
            <person name="Goode T."/>
            <person name="Graham J."/>
            <person name="Grandbois E."/>
            <person name="Grewal S."/>
            <person name="Gyaltsen K."/>
            <person name="Hafez N."/>
            <person name="Hagos B."/>
            <person name="Hall J."/>
            <person name="Henson C."/>
            <person name="Hollinger A."/>
            <person name="Honan T."/>
            <person name="Huard M.D."/>
            <person name="Hughes L."/>
            <person name="Hurhula B."/>
            <person name="Husby M.E."/>
            <person name="Kamat A."/>
            <person name="Kanga B."/>
            <person name="Kashin S."/>
            <person name="Khazanovich D."/>
            <person name="Kisner P."/>
            <person name="Lance K."/>
            <person name="Lara M."/>
            <person name="Lee W."/>
            <person name="Lennon N."/>
            <person name="Letendre F."/>
            <person name="LeVine R."/>
            <person name="Lipovsky A."/>
            <person name="Liu X."/>
            <person name="Liu J."/>
            <person name="Liu S."/>
            <person name="Lokyitsang T."/>
            <person name="Lokyitsang Y."/>
            <person name="Lubonja R."/>
            <person name="Lui A."/>
            <person name="MacDonald P."/>
            <person name="Magnisalis V."/>
            <person name="Maru K."/>
            <person name="Matthews C."/>
            <person name="McCusker W."/>
            <person name="McDonough S."/>
            <person name="Mehta T."/>
            <person name="Meldrim J."/>
            <person name="Meneus L."/>
            <person name="Mihai O."/>
            <person name="Mihalev A."/>
            <person name="Mihova T."/>
            <person name="Mittelman R."/>
            <person name="Mlenga V."/>
            <person name="Montmayeur A."/>
            <person name="Mulrain L."/>
            <person name="Navidi A."/>
            <person name="Naylor J."/>
            <person name="Negash T."/>
            <person name="Nguyen T."/>
            <person name="Nguyen N."/>
            <person name="Nicol R."/>
            <person name="Norbu C."/>
            <person name="Norbu N."/>
            <person name="Novod N."/>
            <person name="O'Neill B."/>
            <person name="Osman S."/>
            <person name="Markiewicz E."/>
            <person name="Oyono O.L."/>
            <person name="Patti C."/>
            <person name="Phunkhang P."/>
            <person name="Pierre F."/>
            <person name="Priest M."/>
            <person name="Raghuraman S."/>
            <person name="Rege F."/>
            <person name="Reyes R."/>
            <person name="Rise C."/>
            <person name="Rogov P."/>
            <person name="Ross K."/>
            <person name="Ryan E."/>
            <person name="Settipalli S."/>
            <person name="Shea T."/>
            <person name="Sherpa N."/>
            <person name="Shi L."/>
            <person name="Shih D."/>
            <person name="Sparrow T."/>
            <person name="Spaulding J."/>
            <person name="Stalker J."/>
            <person name="Stange-Thomann N."/>
            <person name="Stavropoulos S."/>
            <person name="Stone C."/>
            <person name="Strader C."/>
            <person name="Tesfaye S."/>
            <person name="Thomson T."/>
            <person name="Thoulutsang Y."/>
            <person name="Thoulutsang D."/>
            <person name="Topham K."/>
            <person name="Topping I."/>
            <person name="Tsamla T."/>
            <person name="Vassiliev H."/>
            <person name="Vo A."/>
            <person name="Wangchuk T."/>
            <person name="Wangdi T."/>
            <person name="Weiand M."/>
            <person name="Wilkinson J."/>
            <person name="Wilson A."/>
            <person name="Yadav S."/>
            <person name="Young G."/>
            <person name="Yu Q."/>
            <person name="Zembek L."/>
            <person name="Zhong D."/>
            <person name="Zimmer A."/>
            <person name="Zwirko Z."/>
            <person name="Jaffe D.B."/>
            <person name="Alvarez P."/>
            <person name="Brockman W."/>
            <person name="Butler J."/>
            <person name="Chin C."/>
            <person name="Gnerre S."/>
            <person name="Grabherr M."/>
            <person name="Kleber M."/>
            <person name="Mauceli E."/>
            <person name="MacCallum I."/>
        </authorList>
    </citation>
    <scope>NUCLEOTIDE SEQUENCE [LARGE SCALE GENOMIC DNA]</scope>
    <source>
        <strain evidence="4">Tucson 14030-0811.24</strain>
    </source>
</reference>
<dbReference type="eggNOG" id="KOG1507">
    <property type="taxonomic scope" value="Eukaryota"/>
</dbReference>
<organism evidence="3 4">
    <name type="scientific">Drosophila willistoni</name>
    <name type="common">Fruit fly</name>
    <dbReference type="NCBI Taxonomy" id="7260"/>
    <lineage>
        <taxon>Eukaryota</taxon>
        <taxon>Metazoa</taxon>
        <taxon>Ecdysozoa</taxon>
        <taxon>Arthropoda</taxon>
        <taxon>Hexapoda</taxon>
        <taxon>Insecta</taxon>
        <taxon>Pterygota</taxon>
        <taxon>Neoptera</taxon>
        <taxon>Endopterygota</taxon>
        <taxon>Diptera</taxon>
        <taxon>Brachycera</taxon>
        <taxon>Muscomorpha</taxon>
        <taxon>Ephydroidea</taxon>
        <taxon>Drosophilidae</taxon>
        <taxon>Drosophila</taxon>
        <taxon>Sophophora</taxon>
    </lineage>
</organism>
<dbReference type="SMR" id="B4ND61"/>
<dbReference type="EMBL" id="CH964239">
    <property type="protein sequence ID" value="EDW82770.2"/>
    <property type="molecule type" value="Genomic_DNA"/>
</dbReference>
<dbReference type="InterPro" id="IPR037231">
    <property type="entry name" value="NAP-like_sf"/>
</dbReference>
<dbReference type="STRING" id="7260.B4ND61"/>
<evidence type="ECO:0000256" key="1">
    <source>
        <dbReference type="ARBA" id="ARBA00009947"/>
    </source>
</evidence>
<sequence length="315" mass="37086">MSPADMPARSRKAFLQHMVDNLPKSLHNRIMALKHNQMQQIKISEQFFREVYELEKRFYVQSCVLFDARRDIVDGVVEPPVTERYWHEESDEVLEEIKATEEFHQLIKHLPQIPENVRGIPRFWLTVFRNVPLISDLVQEHDEPLLSYLQDVRISYSPDSYTINFAFQPNEYLHMSSLMLTKKYYLRHEADKEYPFLFEGPEIVRCEGCNIHWRDGSNLTLQTVEHKRSRKRSRCVPKVMPRESFFRFFSPPQALDLSLADEKTKLVLGNDFEVGYLLRTQIVPKAILFYTGDLVDNMNDELYPDAASMSSSSME</sequence>
<dbReference type="KEGG" id="dwi:6648913"/>
<dbReference type="GO" id="GO:0006334">
    <property type="term" value="P:nucleosome assembly"/>
    <property type="evidence" value="ECO:0007669"/>
    <property type="project" value="InterPro"/>
</dbReference>
<evidence type="ECO:0008006" key="5">
    <source>
        <dbReference type="Google" id="ProtNLM"/>
    </source>
</evidence>
<gene>
    <name evidence="3" type="primary">Dwil\GK10174</name>
    <name evidence="3" type="ORF">Dwil_GK10174</name>
</gene>
<dbReference type="GO" id="GO:0005634">
    <property type="term" value="C:nucleus"/>
    <property type="evidence" value="ECO:0007669"/>
    <property type="project" value="InterPro"/>
</dbReference>